<protein>
    <recommendedName>
        <fullName evidence="4">DUF4252 domain-containing protein</fullName>
    </recommendedName>
</protein>
<comment type="caution">
    <text evidence="2">The sequence shown here is derived from an EMBL/GenBank/DDBJ whole genome shotgun (WGS) entry which is preliminary data.</text>
</comment>
<organism evidence="2 3">
    <name type="scientific">Flaviaesturariibacter flavus</name>
    <dbReference type="NCBI Taxonomy" id="2502780"/>
    <lineage>
        <taxon>Bacteria</taxon>
        <taxon>Pseudomonadati</taxon>
        <taxon>Bacteroidota</taxon>
        <taxon>Chitinophagia</taxon>
        <taxon>Chitinophagales</taxon>
        <taxon>Chitinophagaceae</taxon>
        <taxon>Flaviaestuariibacter</taxon>
    </lineage>
</organism>
<dbReference type="EMBL" id="SJZI01000052">
    <property type="protein sequence ID" value="TCJ12074.1"/>
    <property type="molecule type" value="Genomic_DNA"/>
</dbReference>
<dbReference type="RefSeq" id="WP_131450550.1">
    <property type="nucleotide sequence ID" value="NZ_SJZI01000052.1"/>
</dbReference>
<dbReference type="AlphaFoldDB" id="A0A4R1B212"/>
<accession>A0A4R1B212</accession>
<keyword evidence="3" id="KW-1185">Reference proteome</keyword>
<evidence type="ECO:0008006" key="4">
    <source>
        <dbReference type="Google" id="ProtNLM"/>
    </source>
</evidence>
<proteinExistence type="predicted"/>
<evidence type="ECO:0000313" key="3">
    <source>
        <dbReference type="Proteomes" id="UP000295334"/>
    </source>
</evidence>
<reference evidence="2 3" key="1">
    <citation type="submission" date="2019-03" db="EMBL/GenBank/DDBJ databases">
        <authorList>
            <person name="Kim M.K.M."/>
        </authorList>
    </citation>
    <scope>NUCLEOTIDE SEQUENCE [LARGE SCALE GENOMIC DNA]</scope>
    <source>
        <strain evidence="2 3">17J68-12</strain>
    </source>
</reference>
<name>A0A4R1B212_9BACT</name>
<keyword evidence="1" id="KW-0732">Signal</keyword>
<evidence type="ECO:0000313" key="2">
    <source>
        <dbReference type="EMBL" id="TCJ12074.1"/>
    </source>
</evidence>
<dbReference type="Proteomes" id="UP000295334">
    <property type="component" value="Unassembled WGS sequence"/>
</dbReference>
<gene>
    <name evidence="2" type="ORF">EPD60_16080</name>
</gene>
<feature type="signal peptide" evidence="1">
    <location>
        <begin position="1"/>
        <end position="22"/>
    </location>
</feature>
<feature type="chain" id="PRO_5020185434" description="DUF4252 domain-containing protein" evidence="1">
    <location>
        <begin position="23"/>
        <end position="156"/>
    </location>
</feature>
<sequence>MKSLSKLALLALALYTTGAVQAQGTARKAAPQAAAAPVKSPVKNYYVVQLWNPSEPPTAQDEASLNAIRAAYKGKKVEVFSMRWSSEPELRGILGKFFGKNVQVDAGNEHSFVLNGVPFDMHSLKATLLIGDDKLLVSNVGKSDESISNYLKTAVK</sequence>
<evidence type="ECO:0000256" key="1">
    <source>
        <dbReference type="SAM" id="SignalP"/>
    </source>
</evidence>